<dbReference type="AlphaFoldDB" id="A0AAV7TEN4"/>
<evidence type="ECO:0000313" key="3">
    <source>
        <dbReference type="Proteomes" id="UP001066276"/>
    </source>
</evidence>
<name>A0AAV7TEN4_PLEWA</name>
<keyword evidence="3" id="KW-1185">Reference proteome</keyword>
<protein>
    <submittedName>
        <fullName evidence="2">Uncharacterized protein</fullName>
    </submittedName>
</protein>
<evidence type="ECO:0000313" key="2">
    <source>
        <dbReference type="EMBL" id="KAJ1174987.1"/>
    </source>
</evidence>
<feature type="region of interest" description="Disordered" evidence="1">
    <location>
        <begin position="1"/>
        <end position="26"/>
    </location>
</feature>
<evidence type="ECO:0000256" key="1">
    <source>
        <dbReference type="SAM" id="MobiDB-lite"/>
    </source>
</evidence>
<dbReference type="EMBL" id="JANPWB010000006">
    <property type="protein sequence ID" value="KAJ1174987.1"/>
    <property type="molecule type" value="Genomic_DNA"/>
</dbReference>
<dbReference type="Proteomes" id="UP001066276">
    <property type="component" value="Chromosome 3_2"/>
</dbReference>
<proteinExistence type="predicted"/>
<reference evidence="2" key="1">
    <citation type="journal article" date="2022" name="bioRxiv">
        <title>Sequencing and chromosome-scale assembly of the giantPleurodeles waltlgenome.</title>
        <authorList>
            <person name="Brown T."/>
            <person name="Elewa A."/>
            <person name="Iarovenko S."/>
            <person name="Subramanian E."/>
            <person name="Araus A.J."/>
            <person name="Petzold A."/>
            <person name="Susuki M."/>
            <person name="Suzuki K.-i.T."/>
            <person name="Hayashi T."/>
            <person name="Toyoda A."/>
            <person name="Oliveira C."/>
            <person name="Osipova E."/>
            <person name="Leigh N.D."/>
            <person name="Simon A."/>
            <person name="Yun M.H."/>
        </authorList>
    </citation>
    <scope>NUCLEOTIDE SEQUENCE</scope>
    <source>
        <strain evidence="2">20211129_DDA</strain>
        <tissue evidence="2">Liver</tissue>
    </source>
</reference>
<organism evidence="2 3">
    <name type="scientific">Pleurodeles waltl</name>
    <name type="common">Iberian ribbed newt</name>
    <dbReference type="NCBI Taxonomy" id="8319"/>
    <lineage>
        <taxon>Eukaryota</taxon>
        <taxon>Metazoa</taxon>
        <taxon>Chordata</taxon>
        <taxon>Craniata</taxon>
        <taxon>Vertebrata</taxon>
        <taxon>Euteleostomi</taxon>
        <taxon>Amphibia</taxon>
        <taxon>Batrachia</taxon>
        <taxon>Caudata</taxon>
        <taxon>Salamandroidea</taxon>
        <taxon>Salamandridae</taxon>
        <taxon>Pleurodelinae</taxon>
        <taxon>Pleurodeles</taxon>
    </lineage>
</organism>
<accession>A0AAV7TEN4</accession>
<gene>
    <name evidence="2" type="ORF">NDU88_000278</name>
</gene>
<sequence length="78" mass="8669">MGPDAAPPGRRHRRAQNPYHHTIQRKSPQSCAIVSALPVMLSGLPPGPCLLFPPAFPSRNLLIWFRIIKIPKLLPTKV</sequence>
<comment type="caution">
    <text evidence="2">The sequence shown here is derived from an EMBL/GenBank/DDBJ whole genome shotgun (WGS) entry which is preliminary data.</text>
</comment>